<dbReference type="GO" id="GO:0008381">
    <property type="term" value="F:mechanosensitive monoatomic ion channel activity"/>
    <property type="evidence" value="ECO:0007669"/>
    <property type="project" value="InterPro"/>
</dbReference>
<dbReference type="InterPro" id="IPR011014">
    <property type="entry name" value="MscS_channel_TM-2"/>
</dbReference>
<evidence type="ECO:0000256" key="5">
    <source>
        <dbReference type="ARBA" id="ARBA00022989"/>
    </source>
</evidence>
<reference evidence="10 11" key="1">
    <citation type="submission" date="2016-09" db="EMBL/GenBank/DDBJ databases">
        <title>Genome sequence of Eubacterium angustum.</title>
        <authorList>
            <person name="Poehlein A."/>
            <person name="Daniel R."/>
        </authorList>
    </citation>
    <scope>NUCLEOTIDE SEQUENCE [LARGE SCALE GENOMIC DNA]</scope>
    <source>
        <strain evidence="10 11">DSM 1989</strain>
    </source>
</reference>
<evidence type="ECO:0000256" key="1">
    <source>
        <dbReference type="ARBA" id="ARBA00004651"/>
    </source>
</evidence>
<evidence type="ECO:0000259" key="9">
    <source>
        <dbReference type="Pfam" id="PF21082"/>
    </source>
</evidence>
<dbReference type="Proteomes" id="UP000180254">
    <property type="component" value="Unassembled WGS sequence"/>
</dbReference>
<keyword evidence="6 7" id="KW-0472">Membrane</keyword>
<proteinExistence type="inferred from homology"/>
<evidence type="ECO:0000259" key="8">
    <source>
        <dbReference type="Pfam" id="PF00924"/>
    </source>
</evidence>
<evidence type="ECO:0000256" key="7">
    <source>
        <dbReference type="SAM" id="Phobius"/>
    </source>
</evidence>
<keyword evidence="11" id="KW-1185">Reference proteome</keyword>
<accession>A0A1S1V653</accession>
<dbReference type="InterPro" id="IPR049278">
    <property type="entry name" value="MS_channel_C"/>
</dbReference>
<evidence type="ECO:0000256" key="2">
    <source>
        <dbReference type="ARBA" id="ARBA00008017"/>
    </source>
</evidence>
<dbReference type="InterPro" id="IPR008910">
    <property type="entry name" value="MSC_TM_helix"/>
</dbReference>
<dbReference type="Gene3D" id="1.10.287.1260">
    <property type="match status" value="1"/>
</dbReference>
<dbReference type="EMBL" id="MKIE01000005">
    <property type="protein sequence ID" value="OHW62113.1"/>
    <property type="molecule type" value="Genomic_DNA"/>
</dbReference>
<dbReference type="InterPro" id="IPR006685">
    <property type="entry name" value="MscS_channel_2nd"/>
</dbReference>
<evidence type="ECO:0000256" key="6">
    <source>
        <dbReference type="ARBA" id="ARBA00023136"/>
    </source>
</evidence>
<dbReference type="InterPro" id="IPR045275">
    <property type="entry name" value="MscS_archaea/bacteria_type"/>
</dbReference>
<dbReference type="InterPro" id="IPR010920">
    <property type="entry name" value="LSM_dom_sf"/>
</dbReference>
<dbReference type="AlphaFoldDB" id="A0A1S1V653"/>
<dbReference type="STRING" id="39480.EUAN_15610"/>
<sequence length="300" mass="33826">MAIEKAEEVLGNPIEGALENTEVRTFLRFQEKLIDWGLEMAPKLLAAILVMVIGFWIVRLLKKMLDKVLKKSKVDKSLHSFIESISEFLMKIIVVITAATMLGVPVTTFIAMLSAAGLAIGLALKDSLANFAGGILILAFEIFKIDDVIELDGISGTVKEIKLLYTRLNTVDNRRIIIPNGDLATGKIINYTAEKLRRVDMVFGIGYKDDIDKARDIINEIIKKNRLVIRHPEPLVQVTSLSDHSVDIAVKVWCDADKYWDIYFEFQEEIKKAFDSGGISIPYPQTDIHIYKEIMENEKL</sequence>
<dbReference type="Gene3D" id="3.30.70.100">
    <property type="match status" value="1"/>
</dbReference>
<gene>
    <name evidence="10" type="primary">mscS</name>
    <name evidence="10" type="ORF">EUAN_15610</name>
</gene>
<dbReference type="SUPFAM" id="SSF50182">
    <property type="entry name" value="Sm-like ribonucleoproteins"/>
    <property type="match status" value="1"/>
</dbReference>
<dbReference type="Pfam" id="PF00924">
    <property type="entry name" value="MS_channel_2nd"/>
    <property type="match status" value="1"/>
</dbReference>
<feature type="domain" description="Mechanosensitive ion channel MscS C-terminal" evidence="9">
    <location>
        <begin position="199"/>
        <end position="281"/>
    </location>
</feature>
<keyword evidence="4 7" id="KW-0812">Transmembrane</keyword>
<dbReference type="Pfam" id="PF21082">
    <property type="entry name" value="MS_channel_3rd"/>
    <property type="match status" value="1"/>
</dbReference>
<dbReference type="Pfam" id="PF05552">
    <property type="entry name" value="MS_channel_1st_1"/>
    <property type="match status" value="1"/>
</dbReference>
<organism evidence="10 11">
    <name type="scientific">Andreesenia angusta</name>
    <dbReference type="NCBI Taxonomy" id="39480"/>
    <lineage>
        <taxon>Bacteria</taxon>
        <taxon>Bacillati</taxon>
        <taxon>Bacillota</taxon>
        <taxon>Tissierellia</taxon>
        <taxon>Tissierellales</taxon>
        <taxon>Gottschalkiaceae</taxon>
        <taxon>Andreesenia</taxon>
    </lineage>
</organism>
<evidence type="ECO:0000313" key="10">
    <source>
        <dbReference type="EMBL" id="OHW62113.1"/>
    </source>
</evidence>
<comment type="subcellular location">
    <subcellularLocation>
        <location evidence="1">Cell membrane</location>
        <topology evidence="1">Multi-pass membrane protein</topology>
    </subcellularLocation>
</comment>
<dbReference type="InterPro" id="IPR006686">
    <property type="entry name" value="MscS_channel_CS"/>
</dbReference>
<comment type="caution">
    <text evidence="10">The sequence shown here is derived from an EMBL/GenBank/DDBJ whole genome shotgun (WGS) entry which is preliminary data.</text>
</comment>
<dbReference type="SUPFAM" id="SSF82689">
    <property type="entry name" value="Mechanosensitive channel protein MscS (YggB), C-terminal domain"/>
    <property type="match status" value="1"/>
</dbReference>
<feature type="transmembrane region" description="Helical" evidence="7">
    <location>
        <begin position="44"/>
        <end position="61"/>
    </location>
</feature>
<keyword evidence="3" id="KW-1003">Cell membrane</keyword>
<evidence type="ECO:0000256" key="3">
    <source>
        <dbReference type="ARBA" id="ARBA00022475"/>
    </source>
</evidence>
<name>A0A1S1V653_9FIRM</name>
<evidence type="ECO:0000256" key="4">
    <source>
        <dbReference type="ARBA" id="ARBA00022692"/>
    </source>
</evidence>
<dbReference type="InterPro" id="IPR011066">
    <property type="entry name" value="MscS_channel_C_sf"/>
</dbReference>
<dbReference type="SUPFAM" id="SSF82861">
    <property type="entry name" value="Mechanosensitive channel protein MscS (YggB), transmembrane region"/>
    <property type="match status" value="1"/>
</dbReference>
<dbReference type="InterPro" id="IPR023408">
    <property type="entry name" value="MscS_beta-dom_sf"/>
</dbReference>
<dbReference type="Gene3D" id="2.30.30.60">
    <property type="match status" value="1"/>
</dbReference>
<evidence type="ECO:0000313" key="11">
    <source>
        <dbReference type="Proteomes" id="UP000180254"/>
    </source>
</evidence>
<keyword evidence="5 7" id="KW-1133">Transmembrane helix</keyword>
<dbReference type="RefSeq" id="WP_211266318.1">
    <property type="nucleotide sequence ID" value="NZ_MKIE01000005.1"/>
</dbReference>
<protein>
    <submittedName>
        <fullName evidence="10">Small-conductance mechanosensitive channel</fullName>
    </submittedName>
</protein>
<dbReference type="PROSITE" id="PS01246">
    <property type="entry name" value="UPF0003"/>
    <property type="match status" value="1"/>
</dbReference>
<dbReference type="PANTHER" id="PTHR30221">
    <property type="entry name" value="SMALL-CONDUCTANCE MECHANOSENSITIVE CHANNEL"/>
    <property type="match status" value="1"/>
</dbReference>
<feature type="domain" description="Mechanosensitive ion channel MscS" evidence="8">
    <location>
        <begin position="126"/>
        <end position="192"/>
    </location>
</feature>
<dbReference type="GO" id="GO:0005886">
    <property type="term" value="C:plasma membrane"/>
    <property type="evidence" value="ECO:0007669"/>
    <property type="project" value="UniProtKB-SubCell"/>
</dbReference>
<dbReference type="PANTHER" id="PTHR30221:SF1">
    <property type="entry name" value="SMALL-CONDUCTANCE MECHANOSENSITIVE CHANNEL"/>
    <property type="match status" value="1"/>
</dbReference>
<comment type="similarity">
    <text evidence="2">Belongs to the MscS (TC 1.A.23) family.</text>
</comment>